<reference evidence="2" key="1">
    <citation type="journal article" date="2010" name="BMC Genomics">
        <title>Clostridium sticklandii, a specialist in amino acid degradation:revisiting its metabolism through its genome sequence.</title>
        <authorList>
            <person name="Fonknechten N."/>
            <person name="Chaussonnerie S."/>
            <person name="Tricot S."/>
            <person name="Lajus A."/>
            <person name="Andreesen J.R."/>
            <person name="Perchat N."/>
            <person name="Pelletier E."/>
            <person name="Gouyvenoux M."/>
            <person name="Barbe V."/>
            <person name="Salanoubat M."/>
            <person name="Le Paslier D."/>
            <person name="Weissenbach J."/>
            <person name="Cohen G.N."/>
            <person name="Kreimeyer A."/>
        </authorList>
    </citation>
    <scope>NUCLEOTIDE SEQUENCE [LARGE SCALE GENOMIC DNA]</scope>
    <source>
        <strain evidence="2">ATCC 12662 / DSM 519 / JCM 1433 / CCUG 9281 / NCIMB 10654 / HF</strain>
    </source>
</reference>
<dbReference type="KEGG" id="cst:CLOST_1526"/>
<dbReference type="InterPro" id="IPR036361">
    <property type="entry name" value="SAP_dom_sf"/>
</dbReference>
<gene>
    <name evidence="1" type="ordered locus">CLOST_1526</name>
</gene>
<dbReference type="HOGENOM" id="CLU_2367959_0_0_9"/>
<dbReference type="Gene3D" id="1.10.720.30">
    <property type="entry name" value="SAP domain"/>
    <property type="match status" value="1"/>
</dbReference>
<evidence type="ECO:0008006" key="3">
    <source>
        <dbReference type="Google" id="ProtNLM"/>
    </source>
</evidence>
<accession>E3PRZ2</accession>
<dbReference type="Proteomes" id="UP000007041">
    <property type="component" value="Chromosome"/>
</dbReference>
<proteinExistence type="predicted"/>
<dbReference type="SUPFAM" id="SSF68906">
    <property type="entry name" value="SAP domain"/>
    <property type="match status" value="1"/>
</dbReference>
<dbReference type="GeneID" id="35559027"/>
<keyword evidence="2" id="KW-1185">Reference proteome</keyword>
<dbReference type="BioCyc" id="CSTI499177:GJE9-1578-MONOMER"/>
<sequence>MLYINKSNSECYDFENGIDFPPGEVIESEATSFVKRKLKEGILGEVNEEELQDEDEIDLNKLTVPQLKELAAKRKIDIDSDDKKQEIIDKIKAGV</sequence>
<evidence type="ECO:0000313" key="1">
    <source>
        <dbReference type="EMBL" id="CBH21646.1"/>
    </source>
</evidence>
<protein>
    <recommendedName>
        <fullName evidence="3">Rho termination factor N-terminal domain-containing protein</fullName>
    </recommendedName>
</protein>
<dbReference type="RefSeq" id="WP_013361739.1">
    <property type="nucleotide sequence ID" value="NC_014614.1"/>
</dbReference>
<organism evidence="1 2">
    <name type="scientific">Acetoanaerobium sticklandii (strain ATCC 12662 / DSM 519 / JCM 1433 / CCUG 9281 / NCIMB 10654 / HF)</name>
    <name type="common">Clostridium sticklandii</name>
    <dbReference type="NCBI Taxonomy" id="499177"/>
    <lineage>
        <taxon>Bacteria</taxon>
        <taxon>Bacillati</taxon>
        <taxon>Bacillota</taxon>
        <taxon>Clostridia</taxon>
        <taxon>Peptostreptococcales</taxon>
        <taxon>Filifactoraceae</taxon>
        <taxon>Acetoanaerobium</taxon>
    </lineage>
</organism>
<dbReference type="AlphaFoldDB" id="E3PRZ2"/>
<name>E3PRZ2_ACESD</name>
<evidence type="ECO:0000313" key="2">
    <source>
        <dbReference type="Proteomes" id="UP000007041"/>
    </source>
</evidence>
<dbReference type="STRING" id="1511.CLOST_1526"/>
<dbReference type="EMBL" id="FP565809">
    <property type="protein sequence ID" value="CBH21646.1"/>
    <property type="molecule type" value="Genomic_DNA"/>
</dbReference>